<dbReference type="InterPro" id="IPR018060">
    <property type="entry name" value="HTH_AraC"/>
</dbReference>
<dbReference type="STRING" id="313628.LNTAR_07981"/>
<dbReference type="AlphaFoldDB" id="A6DTR1"/>
<name>A6DTR1_9BACT</name>
<evidence type="ECO:0000259" key="4">
    <source>
        <dbReference type="PROSITE" id="PS01124"/>
    </source>
</evidence>
<dbReference type="Gene3D" id="1.10.10.60">
    <property type="entry name" value="Homeodomain-like"/>
    <property type="match status" value="2"/>
</dbReference>
<dbReference type="PROSITE" id="PS00041">
    <property type="entry name" value="HTH_ARAC_FAMILY_1"/>
    <property type="match status" value="1"/>
</dbReference>
<dbReference type="PROSITE" id="PS01124">
    <property type="entry name" value="HTH_ARAC_FAMILY_2"/>
    <property type="match status" value="1"/>
</dbReference>
<dbReference type="InterPro" id="IPR018062">
    <property type="entry name" value="HTH_AraC-typ_CS"/>
</dbReference>
<dbReference type="RefSeq" id="WP_007281208.1">
    <property type="nucleotide sequence ID" value="NZ_ABCK01000040.1"/>
</dbReference>
<comment type="caution">
    <text evidence="5">The sequence shown here is derived from an EMBL/GenBank/DDBJ whole genome shotgun (WGS) entry which is preliminary data.</text>
</comment>
<evidence type="ECO:0000256" key="2">
    <source>
        <dbReference type="ARBA" id="ARBA00023125"/>
    </source>
</evidence>
<proteinExistence type="predicted"/>
<dbReference type="EMBL" id="ABCK01000040">
    <property type="protein sequence ID" value="EDM24988.1"/>
    <property type="molecule type" value="Genomic_DNA"/>
</dbReference>
<dbReference type="Pfam" id="PF12833">
    <property type="entry name" value="HTH_18"/>
    <property type="match status" value="1"/>
</dbReference>
<evidence type="ECO:0000256" key="3">
    <source>
        <dbReference type="ARBA" id="ARBA00023163"/>
    </source>
</evidence>
<accession>A6DTR1</accession>
<dbReference type="PANTHER" id="PTHR43280:SF27">
    <property type="entry name" value="TRANSCRIPTIONAL REGULATOR MTLR"/>
    <property type="match status" value="1"/>
</dbReference>
<dbReference type="eggNOG" id="COG2207">
    <property type="taxonomic scope" value="Bacteria"/>
</dbReference>
<dbReference type="InterPro" id="IPR009057">
    <property type="entry name" value="Homeodomain-like_sf"/>
</dbReference>
<reference evidence="5 6" key="1">
    <citation type="journal article" date="2010" name="J. Bacteriol.">
        <title>Genome sequence of Lentisphaera araneosa HTCC2155T, the type species of the order Lentisphaerales in the phylum Lentisphaerae.</title>
        <authorList>
            <person name="Thrash J.C."/>
            <person name="Cho J.C."/>
            <person name="Vergin K.L."/>
            <person name="Morris R.M."/>
            <person name="Giovannoni S.J."/>
        </authorList>
    </citation>
    <scope>NUCLEOTIDE SEQUENCE [LARGE SCALE GENOMIC DNA]</scope>
    <source>
        <strain evidence="5 6">HTCC2155</strain>
    </source>
</reference>
<evidence type="ECO:0000256" key="1">
    <source>
        <dbReference type="ARBA" id="ARBA00023015"/>
    </source>
</evidence>
<dbReference type="SUPFAM" id="SSF51182">
    <property type="entry name" value="RmlC-like cupins"/>
    <property type="match status" value="1"/>
</dbReference>
<dbReference type="SMART" id="SM00342">
    <property type="entry name" value="HTH_ARAC"/>
    <property type="match status" value="1"/>
</dbReference>
<keyword evidence="1" id="KW-0805">Transcription regulation</keyword>
<keyword evidence="6" id="KW-1185">Reference proteome</keyword>
<dbReference type="GO" id="GO:0043565">
    <property type="term" value="F:sequence-specific DNA binding"/>
    <property type="evidence" value="ECO:0007669"/>
    <property type="project" value="InterPro"/>
</dbReference>
<dbReference type="Proteomes" id="UP000004947">
    <property type="component" value="Unassembled WGS sequence"/>
</dbReference>
<protein>
    <submittedName>
        <fullName evidence="5">Transcriptional regulator, AraC family protein</fullName>
    </submittedName>
</protein>
<dbReference type="InterPro" id="IPR011051">
    <property type="entry name" value="RmlC_Cupin_sf"/>
</dbReference>
<evidence type="ECO:0000313" key="6">
    <source>
        <dbReference type="Proteomes" id="UP000004947"/>
    </source>
</evidence>
<organism evidence="5 6">
    <name type="scientific">Lentisphaera araneosa HTCC2155</name>
    <dbReference type="NCBI Taxonomy" id="313628"/>
    <lineage>
        <taxon>Bacteria</taxon>
        <taxon>Pseudomonadati</taxon>
        <taxon>Lentisphaerota</taxon>
        <taxon>Lentisphaeria</taxon>
        <taxon>Lentisphaerales</taxon>
        <taxon>Lentisphaeraceae</taxon>
        <taxon>Lentisphaera</taxon>
    </lineage>
</organism>
<sequence length="289" mass="33514">MEAQLEILSDLQTRSFIYKLDTNLWPVWHHHPEYDILLNLKHTGHYINGDYIGDLKPGTLVITGPNHPHAFHASDAELDEDNPDKPAMAVVQFSKESMGSALFDRHETNHIGEFLNDASRSFEFIGRTRDQIHTLMIDMDQMGDFQRYTQVIKVLDIMARAPRKDRKKLVSPLYTPNLNQKTVSKVDLITQHISNNLDRAISLDEAAEICMMSPKSFSRFFKRNTGKTFVHYLNELRIAQACRRLSESKDSVSNICYDSGFNTLSNFNRRFQELKGMTPREYRKKFQDK</sequence>
<dbReference type="GO" id="GO:0003700">
    <property type="term" value="F:DNA-binding transcription factor activity"/>
    <property type="evidence" value="ECO:0007669"/>
    <property type="project" value="InterPro"/>
</dbReference>
<dbReference type="OrthoDB" id="9816011at2"/>
<gene>
    <name evidence="5" type="ORF">LNTAR_07981</name>
</gene>
<dbReference type="SUPFAM" id="SSF46689">
    <property type="entry name" value="Homeodomain-like"/>
    <property type="match status" value="2"/>
</dbReference>
<feature type="domain" description="HTH araC/xylS-type" evidence="4">
    <location>
        <begin position="187"/>
        <end position="285"/>
    </location>
</feature>
<keyword evidence="2" id="KW-0238">DNA-binding</keyword>
<keyword evidence="3" id="KW-0804">Transcription</keyword>
<evidence type="ECO:0000313" key="5">
    <source>
        <dbReference type="EMBL" id="EDM24988.1"/>
    </source>
</evidence>
<dbReference type="PANTHER" id="PTHR43280">
    <property type="entry name" value="ARAC-FAMILY TRANSCRIPTIONAL REGULATOR"/>
    <property type="match status" value="1"/>
</dbReference>